<gene>
    <name evidence="8" type="ORF">HMPREF1535_01794</name>
</gene>
<evidence type="ECO:0000313" key="9">
    <source>
        <dbReference type="Proteomes" id="UP000033047"/>
    </source>
</evidence>
<evidence type="ECO:0000256" key="2">
    <source>
        <dbReference type="ARBA" id="ARBA00006275"/>
    </source>
</evidence>
<keyword evidence="4" id="KW-0472">Membrane</keyword>
<comment type="subcellular location">
    <subcellularLocation>
        <location evidence="1">Cell outer membrane</location>
    </subcellularLocation>
</comment>
<comment type="similarity">
    <text evidence="2">Belongs to the SusD family.</text>
</comment>
<organism evidence="8 9">
    <name type="scientific">Parabacteroides goldsteinii DSM 19448 = WAL 12034</name>
    <dbReference type="NCBI Taxonomy" id="927665"/>
    <lineage>
        <taxon>Bacteria</taxon>
        <taxon>Pseudomonadati</taxon>
        <taxon>Bacteroidota</taxon>
        <taxon>Bacteroidia</taxon>
        <taxon>Bacteroidales</taxon>
        <taxon>Tannerellaceae</taxon>
        <taxon>Parabacteroides</taxon>
    </lineage>
</organism>
<dbReference type="InterPro" id="IPR012944">
    <property type="entry name" value="SusD_RagB_dom"/>
</dbReference>
<evidence type="ECO:0000256" key="5">
    <source>
        <dbReference type="ARBA" id="ARBA00023237"/>
    </source>
</evidence>
<dbReference type="PATRIC" id="fig|927665.4.peg.1832"/>
<comment type="caution">
    <text evidence="8">The sequence shown here is derived from an EMBL/GenBank/DDBJ whole genome shotgun (WGS) entry which is preliminary data.</text>
</comment>
<name>A0A0F5JI74_9BACT</name>
<dbReference type="Pfam" id="PF07980">
    <property type="entry name" value="SusD_RagB"/>
    <property type="match status" value="1"/>
</dbReference>
<evidence type="ECO:0000256" key="3">
    <source>
        <dbReference type="ARBA" id="ARBA00022729"/>
    </source>
</evidence>
<evidence type="ECO:0000256" key="1">
    <source>
        <dbReference type="ARBA" id="ARBA00004442"/>
    </source>
</evidence>
<dbReference type="HOGENOM" id="CLU_015553_0_3_10"/>
<keyword evidence="3" id="KW-0732">Signal</keyword>
<dbReference type="AlphaFoldDB" id="A0A0F5JI74"/>
<proteinExistence type="inferred from homology"/>
<dbReference type="GO" id="GO:0009279">
    <property type="term" value="C:cell outer membrane"/>
    <property type="evidence" value="ECO:0007669"/>
    <property type="project" value="UniProtKB-SubCell"/>
</dbReference>
<evidence type="ECO:0000259" key="6">
    <source>
        <dbReference type="Pfam" id="PF07980"/>
    </source>
</evidence>
<feature type="domain" description="SusD-like N-terminal" evidence="7">
    <location>
        <begin position="92"/>
        <end position="227"/>
    </location>
</feature>
<dbReference type="RefSeq" id="WP_046145886.1">
    <property type="nucleotide sequence ID" value="NZ_KQ033912.1"/>
</dbReference>
<protein>
    <recommendedName>
        <fullName evidence="10">RagB/SusD domain-containing protein</fullName>
    </recommendedName>
</protein>
<sequence length="546" mass="62802">MNKKILSAIFAFAVCMSSCNYLDYNESSGFDKEDMFTYFERAKGMLTTVYSYLPADFGNFDGATRAAATDEAEYAWNTSGIIRYNNGSWSPILTIDNVWGTYYTAIRSANMFLNNYQEDFTNIEWNDNYETLMQQYQYYPYEARFLRAFYYFELAKRYKNVPLITECLELDEANSVTPSDFDKVIDFIVSECDEIMDKLPVSYKDVPGYETGRITQGAVMALKSRTLLYAASPLYAGTAGQEKWIAAAKAAKQLIDKVESDGRYQLVDEQIWNNLASKELILETRRGNSNDFEKLNFPIGYEGGNSGTCPTQNLVDAFEMKDGSRFDWGNQEHIDNMYNPEKRDPRLFKTVLTNGSTFKNAAVETFVGGKNGAPLDGATPTGYYLKKYVVETISLNPNNTTTDRHVWILFRYAEVLLNYAEALYEAYGNPDYTDNTFTLSPRAAIDKVRARAGMPGVASDDFLERIRNERRVELAFEDHRFWDVRRWKIAPQTMDIYGVKIEKQGDGLIYTRQLVDKRTWSDKMYLYPVSNEELFKNPLLKQNPDW</sequence>
<dbReference type="InterPro" id="IPR011990">
    <property type="entry name" value="TPR-like_helical_dom_sf"/>
</dbReference>
<keyword evidence="5" id="KW-0998">Cell outer membrane</keyword>
<reference evidence="8 9" key="1">
    <citation type="submission" date="2013-04" db="EMBL/GenBank/DDBJ databases">
        <title>The Genome Sequence of Parabacteroides goldsteinii DSM 19448.</title>
        <authorList>
            <consortium name="The Broad Institute Genomics Platform"/>
            <person name="Earl A."/>
            <person name="Ward D."/>
            <person name="Feldgarden M."/>
            <person name="Gevers D."/>
            <person name="Martens E."/>
            <person name="Sakamoto M."/>
            <person name="Benno Y."/>
            <person name="Song Y."/>
            <person name="Liu C."/>
            <person name="Lee J."/>
            <person name="Bolanos M."/>
            <person name="Vaisanen M.L."/>
            <person name="Finegold S.M."/>
            <person name="Walker B."/>
            <person name="Young S."/>
            <person name="Zeng Q."/>
            <person name="Gargeya S."/>
            <person name="Fitzgerald M."/>
            <person name="Haas B."/>
            <person name="Abouelleil A."/>
            <person name="Allen A.W."/>
            <person name="Alvarado L."/>
            <person name="Arachchi H.M."/>
            <person name="Berlin A.M."/>
            <person name="Chapman S.B."/>
            <person name="Gainer-Dewar J."/>
            <person name="Goldberg J."/>
            <person name="Griggs A."/>
            <person name="Gujja S."/>
            <person name="Hansen M."/>
            <person name="Howarth C."/>
            <person name="Imamovic A."/>
            <person name="Ireland A."/>
            <person name="Larimer J."/>
            <person name="McCowan C."/>
            <person name="Murphy C."/>
            <person name="Pearson M."/>
            <person name="Poon T.W."/>
            <person name="Priest M."/>
            <person name="Roberts A."/>
            <person name="Saif S."/>
            <person name="Shea T."/>
            <person name="Sisk P."/>
            <person name="Sykes S."/>
            <person name="Wortman J."/>
            <person name="Nusbaum C."/>
            <person name="Birren B."/>
        </authorList>
    </citation>
    <scope>NUCLEOTIDE SEQUENCE [LARGE SCALE GENOMIC DNA]</scope>
    <source>
        <strain evidence="8 9">DSM 19448</strain>
    </source>
</reference>
<dbReference type="GeneID" id="69983058"/>
<dbReference type="Pfam" id="PF14322">
    <property type="entry name" value="SusD-like_3"/>
    <property type="match status" value="1"/>
</dbReference>
<evidence type="ECO:0000313" key="8">
    <source>
        <dbReference type="EMBL" id="KKB57142.1"/>
    </source>
</evidence>
<accession>A0A0F5JI74</accession>
<evidence type="ECO:0000259" key="7">
    <source>
        <dbReference type="Pfam" id="PF14322"/>
    </source>
</evidence>
<dbReference type="Proteomes" id="UP000033047">
    <property type="component" value="Unassembled WGS sequence"/>
</dbReference>
<dbReference type="Gene3D" id="1.25.40.390">
    <property type="match status" value="1"/>
</dbReference>
<dbReference type="InterPro" id="IPR033985">
    <property type="entry name" value="SusD-like_N"/>
</dbReference>
<evidence type="ECO:0000256" key="4">
    <source>
        <dbReference type="ARBA" id="ARBA00023136"/>
    </source>
</evidence>
<dbReference type="STRING" id="927665.HMPREF1535_01794"/>
<feature type="domain" description="RagB/SusD" evidence="6">
    <location>
        <begin position="292"/>
        <end position="546"/>
    </location>
</feature>
<dbReference type="EMBL" id="AQHV01000010">
    <property type="protein sequence ID" value="KKB57142.1"/>
    <property type="molecule type" value="Genomic_DNA"/>
</dbReference>
<evidence type="ECO:0008006" key="10">
    <source>
        <dbReference type="Google" id="ProtNLM"/>
    </source>
</evidence>
<dbReference type="SUPFAM" id="SSF48452">
    <property type="entry name" value="TPR-like"/>
    <property type="match status" value="1"/>
</dbReference>